<accession>A0ABD3B3F2</accession>
<dbReference type="Proteomes" id="UP001630127">
    <property type="component" value="Unassembled WGS sequence"/>
</dbReference>
<dbReference type="AlphaFoldDB" id="A0ABD3B3F2"/>
<organism evidence="2 3">
    <name type="scientific">Cinchona calisaya</name>
    <dbReference type="NCBI Taxonomy" id="153742"/>
    <lineage>
        <taxon>Eukaryota</taxon>
        <taxon>Viridiplantae</taxon>
        <taxon>Streptophyta</taxon>
        <taxon>Embryophyta</taxon>
        <taxon>Tracheophyta</taxon>
        <taxon>Spermatophyta</taxon>
        <taxon>Magnoliopsida</taxon>
        <taxon>eudicotyledons</taxon>
        <taxon>Gunneridae</taxon>
        <taxon>Pentapetalae</taxon>
        <taxon>asterids</taxon>
        <taxon>lamiids</taxon>
        <taxon>Gentianales</taxon>
        <taxon>Rubiaceae</taxon>
        <taxon>Cinchonoideae</taxon>
        <taxon>Cinchoneae</taxon>
        <taxon>Cinchona</taxon>
    </lineage>
</organism>
<comment type="caution">
    <text evidence="2">The sequence shown here is derived from an EMBL/GenBank/DDBJ whole genome shotgun (WGS) entry which is preliminary data.</text>
</comment>
<name>A0ABD3B3F2_9GENT</name>
<dbReference type="EMBL" id="JBJUIK010000001">
    <property type="protein sequence ID" value="KAL3538087.1"/>
    <property type="molecule type" value="Genomic_DNA"/>
</dbReference>
<keyword evidence="3" id="KW-1185">Reference proteome</keyword>
<feature type="region of interest" description="Disordered" evidence="1">
    <location>
        <begin position="1"/>
        <end position="57"/>
    </location>
</feature>
<feature type="compositionally biased region" description="Polar residues" evidence="1">
    <location>
        <begin position="8"/>
        <end position="23"/>
    </location>
</feature>
<evidence type="ECO:0000313" key="2">
    <source>
        <dbReference type="EMBL" id="KAL3538087.1"/>
    </source>
</evidence>
<reference evidence="2 3" key="1">
    <citation type="submission" date="2024-11" db="EMBL/GenBank/DDBJ databases">
        <title>A near-complete genome assembly of Cinchona calisaya.</title>
        <authorList>
            <person name="Lian D.C."/>
            <person name="Zhao X.W."/>
            <person name="Wei L."/>
        </authorList>
    </citation>
    <scope>NUCLEOTIDE SEQUENCE [LARGE SCALE GENOMIC DNA]</scope>
    <source>
        <tissue evidence="2">Nenye</tissue>
    </source>
</reference>
<proteinExistence type="predicted"/>
<evidence type="ECO:0000256" key="1">
    <source>
        <dbReference type="SAM" id="MobiDB-lite"/>
    </source>
</evidence>
<sequence length="153" mass="16463">MEYENKTSHSSPATCTTPEPNSDSGDDSHPVHPATGNDGDDLKEENPETVRETKKRKICPSSLEKCEAIIKKSCSNSSNCFSFSFDPKYSSGASTPQVTPKFGSFNLVAAAASSAEIEGKSVEEKEEEKNDEVEEKKKIIEEVLGSVNGLGAD</sequence>
<gene>
    <name evidence="2" type="ORF">ACH5RR_001453</name>
</gene>
<protein>
    <submittedName>
        <fullName evidence="2">Uncharacterized protein</fullName>
    </submittedName>
</protein>
<evidence type="ECO:0000313" key="3">
    <source>
        <dbReference type="Proteomes" id="UP001630127"/>
    </source>
</evidence>